<dbReference type="EMBL" id="PVZC01000007">
    <property type="protein sequence ID" value="PRX96853.1"/>
    <property type="molecule type" value="Genomic_DNA"/>
</dbReference>
<comment type="caution">
    <text evidence="2">The sequence shown here is derived from an EMBL/GenBank/DDBJ whole genome shotgun (WGS) entry which is preliminary data.</text>
</comment>
<gene>
    <name evidence="2" type="ORF">CLV72_107376</name>
</gene>
<feature type="transmembrane region" description="Helical" evidence="1">
    <location>
        <begin position="236"/>
        <end position="256"/>
    </location>
</feature>
<evidence type="ECO:0000313" key="2">
    <source>
        <dbReference type="EMBL" id="PRX96853.1"/>
    </source>
</evidence>
<feature type="transmembrane region" description="Helical" evidence="1">
    <location>
        <begin position="294"/>
        <end position="313"/>
    </location>
</feature>
<keyword evidence="1" id="KW-0812">Transmembrane</keyword>
<sequence>MTAFAGTGGLIRLILRRDRVLLPLWIALSAALPASISVSTTRLYTTPAELAAFTAQAMANPAQLAMRGQIFAPTVGGLTAWTVGMSGALIGGTVSLLLVVRHTRVEEAAGRRELLGATVVGRAAPPAAALAVVLGGNLLLALLAAAGLAATGLPVGGSLLLGLSMAAAGGVFAAVGALAAQLTQGAGTARGLGVGAVAVFFAMRAVADSDPALGGLAWASPMGWARLTRAYAGDDWAVLLPSVALTAALAGAAFALSARRDLAAGLLPARSGPAAAPPSLRGTLALAWRMQRGALLAGAAGAALLGIAFGQAVNGLDEQLDTPQFAALAATIGGGADVATVFFQFVLYVLSQVVAGYAIMVALRLRTEETDGRVEALLSTPVGRLRWAGSHVFFALAGPAVLLAALGLGAGLGYGAAVDDVAGRVPVVLAAALAYLPAVWVLAGVAVALFGLLPRWAAAVSWSVFGLMLLVDLLGEFQLVDAAVMWASPFYLAPDILFDGAAGAAPPLAGLTALALALGAAGLAGFRRRDLTP</sequence>
<dbReference type="OrthoDB" id="2014935at2"/>
<feature type="transmembrane region" description="Helical" evidence="1">
    <location>
        <begin position="341"/>
        <end position="363"/>
    </location>
</feature>
<keyword evidence="3" id="KW-1185">Reference proteome</keyword>
<protein>
    <submittedName>
        <fullName evidence="2">ABC-2 type transport system permease protein</fullName>
    </submittedName>
</protein>
<dbReference type="AlphaFoldDB" id="A0A2T0PZ86"/>
<feature type="transmembrane region" description="Helical" evidence="1">
    <location>
        <begin position="159"/>
        <end position="180"/>
    </location>
</feature>
<evidence type="ECO:0000256" key="1">
    <source>
        <dbReference type="SAM" id="Phobius"/>
    </source>
</evidence>
<evidence type="ECO:0000313" key="3">
    <source>
        <dbReference type="Proteomes" id="UP000237846"/>
    </source>
</evidence>
<accession>A0A2T0PZ86</accession>
<keyword evidence="1" id="KW-1133">Transmembrane helix</keyword>
<feature type="transmembrane region" description="Helical" evidence="1">
    <location>
        <begin position="20"/>
        <end position="38"/>
    </location>
</feature>
<feature type="transmembrane region" description="Helical" evidence="1">
    <location>
        <begin position="128"/>
        <end position="153"/>
    </location>
</feature>
<feature type="transmembrane region" description="Helical" evidence="1">
    <location>
        <begin position="465"/>
        <end position="488"/>
    </location>
</feature>
<organism evidence="2 3">
    <name type="scientific">Allonocardiopsis opalescens</name>
    <dbReference type="NCBI Taxonomy" id="1144618"/>
    <lineage>
        <taxon>Bacteria</taxon>
        <taxon>Bacillati</taxon>
        <taxon>Actinomycetota</taxon>
        <taxon>Actinomycetes</taxon>
        <taxon>Streptosporangiales</taxon>
        <taxon>Allonocardiopsis</taxon>
    </lineage>
</organism>
<dbReference type="Proteomes" id="UP000237846">
    <property type="component" value="Unassembled WGS sequence"/>
</dbReference>
<feature type="transmembrane region" description="Helical" evidence="1">
    <location>
        <begin position="187"/>
        <end position="207"/>
    </location>
</feature>
<feature type="transmembrane region" description="Helical" evidence="1">
    <location>
        <begin position="392"/>
        <end position="415"/>
    </location>
</feature>
<name>A0A2T0PZ86_9ACTN</name>
<feature type="transmembrane region" description="Helical" evidence="1">
    <location>
        <begin position="78"/>
        <end position="100"/>
    </location>
</feature>
<reference evidence="2 3" key="1">
    <citation type="submission" date="2018-03" db="EMBL/GenBank/DDBJ databases">
        <title>Genomic Encyclopedia of Archaeal and Bacterial Type Strains, Phase II (KMG-II): from individual species to whole genera.</title>
        <authorList>
            <person name="Goeker M."/>
        </authorList>
    </citation>
    <scope>NUCLEOTIDE SEQUENCE [LARGE SCALE GENOMIC DNA]</scope>
    <source>
        <strain evidence="2 3">DSM 45601</strain>
    </source>
</reference>
<proteinExistence type="predicted"/>
<feature type="transmembrane region" description="Helical" evidence="1">
    <location>
        <begin position="508"/>
        <end position="526"/>
    </location>
</feature>
<dbReference type="RefSeq" id="WP_146159541.1">
    <property type="nucleotide sequence ID" value="NZ_PVZC01000007.1"/>
</dbReference>
<feature type="transmembrane region" description="Helical" evidence="1">
    <location>
        <begin position="427"/>
        <end position="453"/>
    </location>
</feature>
<keyword evidence="1" id="KW-0472">Membrane</keyword>